<feature type="binding site" evidence="14">
    <location>
        <position position="574"/>
    </location>
    <ligand>
        <name>Zn(2+)</name>
        <dbReference type="ChEBI" id="CHEBI:29105"/>
    </ligand>
</feature>
<dbReference type="Pfam" id="PF01411">
    <property type="entry name" value="tRNA-synt_2c"/>
    <property type="match status" value="1"/>
</dbReference>
<dbReference type="InterPro" id="IPR018162">
    <property type="entry name" value="Ala-tRNA-ligase_IIc_anticod-bd"/>
</dbReference>
<evidence type="ECO:0000313" key="17">
    <source>
        <dbReference type="EMBL" id="SDL75356.1"/>
    </source>
</evidence>
<gene>
    <name evidence="14" type="primary">alaS</name>
    <name evidence="17" type="ORF">SAMN04488535_0664</name>
</gene>
<dbReference type="InterPro" id="IPR012947">
    <property type="entry name" value="tRNA_SAD"/>
</dbReference>
<dbReference type="Gene3D" id="3.30.930.10">
    <property type="entry name" value="Bira Bifunctional Protein, Domain 2"/>
    <property type="match status" value="1"/>
</dbReference>
<evidence type="ECO:0000256" key="6">
    <source>
        <dbReference type="ARBA" id="ARBA00022741"/>
    </source>
</evidence>
<dbReference type="InterPro" id="IPR045864">
    <property type="entry name" value="aa-tRNA-synth_II/BPL/LPL"/>
</dbReference>
<dbReference type="GO" id="GO:0005829">
    <property type="term" value="C:cytosol"/>
    <property type="evidence" value="ECO:0007669"/>
    <property type="project" value="TreeGrafter"/>
</dbReference>
<evidence type="ECO:0000256" key="7">
    <source>
        <dbReference type="ARBA" id="ARBA00022833"/>
    </source>
</evidence>
<dbReference type="Proteomes" id="UP000199350">
    <property type="component" value="Chromosome I"/>
</dbReference>
<dbReference type="PANTHER" id="PTHR11777:SF9">
    <property type="entry name" value="ALANINE--TRNA LIGASE, CYTOPLASMIC"/>
    <property type="match status" value="1"/>
</dbReference>
<evidence type="ECO:0000256" key="10">
    <source>
        <dbReference type="ARBA" id="ARBA00022917"/>
    </source>
</evidence>
<organism evidence="17 18">
    <name type="scientific">Corynebacterium mycetoides</name>
    <dbReference type="NCBI Taxonomy" id="38302"/>
    <lineage>
        <taxon>Bacteria</taxon>
        <taxon>Bacillati</taxon>
        <taxon>Actinomycetota</taxon>
        <taxon>Actinomycetes</taxon>
        <taxon>Mycobacteriales</taxon>
        <taxon>Corynebacteriaceae</taxon>
        <taxon>Corynebacterium</taxon>
    </lineage>
</organism>
<dbReference type="FunFam" id="3.30.930.10:FF:000004">
    <property type="entry name" value="Alanine--tRNA ligase"/>
    <property type="match status" value="1"/>
</dbReference>
<keyword evidence="7 14" id="KW-0862">Zinc</keyword>
<dbReference type="InterPro" id="IPR023033">
    <property type="entry name" value="Ala_tRNA_ligase_euk/bac"/>
</dbReference>
<dbReference type="Pfam" id="PF07973">
    <property type="entry name" value="tRNA_SAD"/>
    <property type="match status" value="1"/>
</dbReference>
<dbReference type="GO" id="GO:0006419">
    <property type="term" value="P:alanyl-tRNA aminoacylation"/>
    <property type="evidence" value="ECO:0007669"/>
    <property type="project" value="UniProtKB-UniRule"/>
</dbReference>
<dbReference type="AlphaFoldDB" id="A0A1G9MM44"/>
<comment type="subcellular location">
    <subcellularLocation>
        <location evidence="1 14">Cytoplasm</location>
    </subcellularLocation>
</comment>
<dbReference type="SMART" id="SM00863">
    <property type="entry name" value="tRNA_SAD"/>
    <property type="match status" value="1"/>
</dbReference>
<dbReference type="Gene3D" id="3.10.310.40">
    <property type="match status" value="1"/>
</dbReference>
<dbReference type="SUPFAM" id="SSF55186">
    <property type="entry name" value="ThrRS/AlaRS common domain"/>
    <property type="match status" value="1"/>
</dbReference>
<sequence>MQTHEIRERFTQHFVNAGHTPVPSASLILDDPTLLFVNAGMVPFKPYFLGQQTPPFESGTATSIQKCVRTLDIEEVGITTRHNTFFQMAGNFSFGQYFKEGAITHAWTLLTNAVEDGGYGLDPERLWVTVYLDDDEAAEIWETKIGVPAERIQRMGMEDNFWSMGIPGPCGPCSEIYYDRGPEFGKEGGPIADDTRYLEIWNLVFMESIRGEGDKKGGFDIVGELPKKNIDTGMGVERVACILQGVDNVYETDLLRPVIDAAVKLTGASYNAGNAGDDVRFRVIADHSRTAMMIILDGVTPSNEGRGYILRRLLRRIVRSARLLGATGNVLPTFMDTIMDTMTPSFPEIADNRERIQRVASAEERAFMKTLESGTHRFEEAAASVKSSGKATLPGAQAFELHDTYGFPIDLTLEMAREAGLEVDMDAFNTEMAAQRQRAKADNKAKKQGNVDESLYREWVDASPTEFVGYSELTHDAKVIGLVRDGQKVTEVSQGDEVEVILDVTPMYAESGGQMGDRGRIVVGDTVLNVGDVQKIGKKLWVHKATVQNGGLDLGQSVTAEVDGAWRHGARQAHTATHLIHAALREVLGPTAVQAGSLNKPGYLRFDFNYTEQLSEEQMEEITTITNQAVDADFAVNTIETSLEEARAMGAMALFGENYGDIVRVVEIGGPFSIELCGGTHVEHSSQIGPVAVLGESSVGSGARRIEAYSGLESFRYFSREAALASGLAAELKTPTDQLPERIAQLTERLRAAEKELETLHRQQLVSQTAEYATQAQQVGSFTLVALQLADGIGAGDLRTVAADVRERLGAAPGVVVLASADNGKVPFAVAATKAAVNAGIKAGDLVKLFGGYVGGKGGGKPDLAQGSGSNADGIAAGLAAVRDDVAQR</sequence>
<dbReference type="FunFam" id="3.10.310.40:FF:000001">
    <property type="entry name" value="Alanine--tRNA ligase"/>
    <property type="match status" value="1"/>
</dbReference>
<reference evidence="18" key="1">
    <citation type="submission" date="2016-10" db="EMBL/GenBank/DDBJ databases">
        <authorList>
            <person name="Varghese N."/>
            <person name="Submissions S."/>
        </authorList>
    </citation>
    <scope>NUCLEOTIDE SEQUENCE [LARGE SCALE GENOMIC DNA]</scope>
    <source>
        <strain evidence="18">DSM 20632</strain>
    </source>
</reference>
<feature type="binding site" evidence="14">
    <location>
        <position position="677"/>
    </location>
    <ligand>
        <name>Zn(2+)</name>
        <dbReference type="ChEBI" id="CHEBI:29105"/>
    </ligand>
</feature>
<dbReference type="STRING" id="38302.SAMN04488535_0664"/>
<keyword evidence="6 14" id="KW-0547">Nucleotide-binding</keyword>
<evidence type="ECO:0000256" key="14">
    <source>
        <dbReference type="HAMAP-Rule" id="MF_00036"/>
    </source>
</evidence>
<evidence type="ECO:0000256" key="2">
    <source>
        <dbReference type="ARBA" id="ARBA00008226"/>
    </source>
</evidence>
<evidence type="ECO:0000256" key="12">
    <source>
        <dbReference type="ARBA" id="ARBA00024779"/>
    </source>
</evidence>
<feature type="binding site" evidence="14">
    <location>
        <position position="681"/>
    </location>
    <ligand>
        <name>Zn(2+)</name>
        <dbReference type="ChEBI" id="CHEBI:29105"/>
    </ligand>
</feature>
<keyword evidence="14" id="KW-0963">Cytoplasm</keyword>
<keyword evidence="9 14" id="KW-0694">RNA-binding</keyword>
<dbReference type="PANTHER" id="PTHR11777">
    <property type="entry name" value="ALANYL-TRNA SYNTHETASE"/>
    <property type="match status" value="1"/>
</dbReference>
<comment type="function">
    <text evidence="12 14">Catalyzes the attachment of alanine to tRNA(Ala) in a two-step reaction: alanine is first activated by ATP to form Ala-AMP and then transferred to the acceptor end of tRNA(Ala). Also edits incorrectly charged Ser-tRNA(Ala) and Gly-tRNA(Ala) via its editing domain.</text>
</comment>
<evidence type="ECO:0000256" key="4">
    <source>
        <dbReference type="ARBA" id="ARBA00022598"/>
    </source>
</evidence>
<dbReference type="InterPro" id="IPR018165">
    <property type="entry name" value="Ala-tRNA-synth_IIc_core"/>
</dbReference>
<keyword evidence="3 14" id="KW-0820">tRNA-binding</keyword>
<dbReference type="PRINTS" id="PR00980">
    <property type="entry name" value="TRNASYNTHALA"/>
</dbReference>
<evidence type="ECO:0000313" key="18">
    <source>
        <dbReference type="Proteomes" id="UP000199350"/>
    </source>
</evidence>
<keyword evidence="18" id="KW-1185">Reference proteome</keyword>
<accession>A0A1G9MM44</accession>
<dbReference type="InterPro" id="IPR009000">
    <property type="entry name" value="Transl_B-barrel_sf"/>
</dbReference>
<keyword evidence="10 14" id="KW-0648">Protein biosynthesis</keyword>
<dbReference type="RefSeq" id="WP_092152113.1">
    <property type="nucleotide sequence ID" value="NZ_LT629700.1"/>
</dbReference>
<dbReference type="SUPFAM" id="SSF101353">
    <property type="entry name" value="Putative anticodon-binding domain of alanyl-tRNA synthetase (AlaRS)"/>
    <property type="match status" value="1"/>
</dbReference>
<dbReference type="FunFam" id="3.30.980.10:FF:000004">
    <property type="entry name" value="Alanine--tRNA ligase, cytoplasmic"/>
    <property type="match status" value="1"/>
</dbReference>
<evidence type="ECO:0000256" key="5">
    <source>
        <dbReference type="ARBA" id="ARBA00022723"/>
    </source>
</evidence>
<feature type="domain" description="Alanyl-transfer RNA synthetases family profile" evidence="16">
    <location>
        <begin position="1"/>
        <end position="720"/>
    </location>
</feature>
<dbReference type="HAMAP" id="MF_00036_B">
    <property type="entry name" value="Ala_tRNA_synth_B"/>
    <property type="match status" value="1"/>
</dbReference>
<dbReference type="InterPro" id="IPR002318">
    <property type="entry name" value="Ala-tRNA-lgiase_IIc"/>
</dbReference>
<dbReference type="InterPro" id="IPR050058">
    <property type="entry name" value="Ala-tRNA_ligase"/>
</dbReference>
<evidence type="ECO:0000256" key="13">
    <source>
        <dbReference type="ARBA" id="ARBA00048300"/>
    </source>
</evidence>
<dbReference type="CDD" id="cd00673">
    <property type="entry name" value="AlaRS_core"/>
    <property type="match status" value="1"/>
</dbReference>
<dbReference type="SUPFAM" id="SSF50447">
    <property type="entry name" value="Translation proteins"/>
    <property type="match status" value="1"/>
</dbReference>
<dbReference type="NCBIfam" id="TIGR00344">
    <property type="entry name" value="alaS"/>
    <property type="match status" value="1"/>
</dbReference>
<keyword evidence="8 14" id="KW-0067">ATP-binding</keyword>
<evidence type="ECO:0000256" key="15">
    <source>
        <dbReference type="SAM" id="Coils"/>
    </source>
</evidence>
<dbReference type="InterPro" id="IPR018164">
    <property type="entry name" value="Ala-tRNA-synth_IIc_N"/>
</dbReference>
<dbReference type="SUPFAM" id="SSF55681">
    <property type="entry name" value="Class II aaRS and biotin synthetases"/>
    <property type="match status" value="1"/>
</dbReference>
<dbReference type="GO" id="GO:0002161">
    <property type="term" value="F:aminoacyl-tRNA deacylase activity"/>
    <property type="evidence" value="ECO:0007669"/>
    <property type="project" value="TreeGrafter"/>
</dbReference>
<dbReference type="EMBL" id="LT629700">
    <property type="protein sequence ID" value="SDL75356.1"/>
    <property type="molecule type" value="Genomic_DNA"/>
</dbReference>
<dbReference type="GO" id="GO:0004813">
    <property type="term" value="F:alanine-tRNA ligase activity"/>
    <property type="evidence" value="ECO:0007669"/>
    <property type="project" value="UniProtKB-UniRule"/>
</dbReference>
<dbReference type="Pfam" id="PF02272">
    <property type="entry name" value="DHHA1"/>
    <property type="match status" value="1"/>
</dbReference>
<name>A0A1G9MM44_9CORY</name>
<evidence type="ECO:0000256" key="3">
    <source>
        <dbReference type="ARBA" id="ARBA00022555"/>
    </source>
</evidence>
<evidence type="ECO:0000256" key="11">
    <source>
        <dbReference type="ARBA" id="ARBA00023146"/>
    </source>
</evidence>
<evidence type="ECO:0000256" key="8">
    <source>
        <dbReference type="ARBA" id="ARBA00022840"/>
    </source>
</evidence>
<keyword evidence="5 14" id="KW-0479">Metal-binding</keyword>
<dbReference type="GO" id="GO:0008270">
    <property type="term" value="F:zinc ion binding"/>
    <property type="evidence" value="ECO:0007669"/>
    <property type="project" value="UniProtKB-UniRule"/>
</dbReference>
<dbReference type="GO" id="GO:0000049">
    <property type="term" value="F:tRNA binding"/>
    <property type="evidence" value="ECO:0007669"/>
    <property type="project" value="UniProtKB-KW"/>
</dbReference>
<comment type="domain">
    <text evidence="14">Consists of three domains; the N-terminal catalytic domain, the editing domain and the C-terminal C-Ala domain. The editing domain removes incorrectly charged amino acids, while the C-Ala domain, along with tRNA(Ala), serves as a bridge to cooperatively bring together the editing and aminoacylation centers thus stimulating deacylation of misacylated tRNAs.</text>
</comment>
<proteinExistence type="inferred from homology"/>
<feature type="binding site" evidence="14">
    <location>
        <position position="578"/>
    </location>
    <ligand>
        <name>Zn(2+)</name>
        <dbReference type="ChEBI" id="CHEBI:29105"/>
    </ligand>
</feature>
<protein>
    <recommendedName>
        <fullName evidence="14">Alanine--tRNA ligase</fullName>
        <ecNumber evidence="14">6.1.1.7</ecNumber>
    </recommendedName>
    <alternativeName>
        <fullName evidence="14">Alanyl-tRNA synthetase</fullName>
        <shortName evidence="14">AlaRS</shortName>
    </alternativeName>
</protein>
<dbReference type="PROSITE" id="PS50860">
    <property type="entry name" value="AA_TRNA_LIGASE_II_ALA"/>
    <property type="match status" value="1"/>
</dbReference>
<dbReference type="OrthoDB" id="9803884at2"/>
<comment type="similarity">
    <text evidence="2 14">Belongs to the class-II aminoacyl-tRNA synthetase family.</text>
</comment>
<dbReference type="InterPro" id="IPR003156">
    <property type="entry name" value="DHHA1_dom"/>
</dbReference>
<dbReference type="Gene3D" id="3.30.980.10">
    <property type="entry name" value="Threonyl-trna Synthetase, Chain A, domain 2"/>
    <property type="match status" value="1"/>
</dbReference>
<keyword evidence="4 14" id="KW-0436">Ligase</keyword>
<dbReference type="GO" id="GO:0005524">
    <property type="term" value="F:ATP binding"/>
    <property type="evidence" value="ECO:0007669"/>
    <property type="project" value="UniProtKB-UniRule"/>
</dbReference>
<evidence type="ECO:0000259" key="16">
    <source>
        <dbReference type="PROSITE" id="PS50860"/>
    </source>
</evidence>
<keyword evidence="15" id="KW-0175">Coiled coil</keyword>
<dbReference type="Gene3D" id="6.10.250.550">
    <property type="match status" value="1"/>
</dbReference>
<evidence type="ECO:0000256" key="9">
    <source>
        <dbReference type="ARBA" id="ARBA00022884"/>
    </source>
</evidence>
<dbReference type="Gene3D" id="3.30.54.20">
    <property type="match status" value="1"/>
</dbReference>
<dbReference type="InterPro" id="IPR018163">
    <property type="entry name" value="Thr/Ala-tRNA-synth_IIc_edit"/>
</dbReference>
<dbReference type="EC" id="6.1.1.7" evidence="14"/>
<feature type="coiled-coil region" evidence="15">
    <location>
        <begin position="736"/>
        <end position="763"/>
    </location>
</feature>
<keyword evidence="11 14" id="KW-0030">Aminoacyl-tRNA synthetase</keyword>
<comment type="catalytic activity">
    <reaction evidence="13 14">
        <text>tRNA(Ala) + L-alanine + ATP = L-alanyl-tRNA(Ala) + AMP + diphosphate</text>
        <dbReference type="Rhea" id="RHEA:12540"/>
        <dbReference type="Rhea" id="RHEA-COMP:9657"/>
        <dbReference type="Rhea" id="RHEA-COMP:9923"/>
        <dbReference type="ChEBI" id="CHEBI:30616"/>
        <dbReference type="ChEBI" id="CHEBI:33019"/>
        <dbReference type="ChEBI" id="CHEBI:57972"/>
        <dbReference type="ChEBI" id="CHEBI:78442"/>
        <dbReference type="ChEBI" id="CHEBI:78497"/>
        <dbReference type="ChEBI" id="CHEBI:456215"/>
        <dbReference type="EC" id="6.1.1.7"/>
    </reaction>
</comment>
<dbReference type="FunFam" id="3.30.54.20:FF:000001">
    <property type="entry name" value="Alanine--tRNA ligase"/>
    <property type="match status" value="1"/>
</dbReference>
<dbReference type="Gene3D" id="2.40.30.130">
    <property type="match status" value="1"/>
</dbReference>
<comment type="cofactor">
    <cofactor evidence="14">
        <name>Zn(2+)</name>
        <dbReference type="ChEBI" id="CHEBI:29105"/>
    </cofactor>
    <text evidence="14">Binds 1 zinc ion per subunit.</text>
</comment>
<evidence type="ECO:0000256" key="1">
    <source>
        <dbReference type="ARBA" id="ARBA00004496"/>
    </source>
</evidence>
<dbReference type="FunFam" id="2.40.30.130:FF:000001">
    <property type="entry name" value="Alanine--tRNA ligase"/>
    <property type="match status" value="1"/>
</dbReference>